<evidence type="ECO:0000313" key="3">
    <source>
        <dbReference type="EMBL" id="ERL10510.1"/>
    </source>
</evidence>
<dbReference type="SUPFAM" id="SSF89796">
    <property type="entry name" value="CoA-transferase family III (CaiB/BaiF)"/>
    <property type="match status" value="1"/>
</dbReference>
<comment type="caution">
    <text evidence="3">The sequence shown here is derived from an EMBL/GenBank/DDBJ whole genome shotgun (WGS) entry which is preliminary data.</text>
</comment>
<evidence type="ECO:0000256" key="2">
    <source>
        <dbReference type="SAM" id="MobiDB-lite"/>
    </source>
</evidence>
<feature type="compositionally biased region" description="Polar residues" evidence="2">
    <location>
        <begin position="1"/>
        <end position="11"/>
    </location>
</feature>
<name>U2TW01_9ACTN</name>
<organism evidence="3 4">
    <name type="scientific">Olsenella profusa F0195</name>
    <dbReference type="NCBI Taxonomy" id="1125712"/>
    <lineage>
        <taxon>Bacteria</taxon>
        <taxon>Bacillati</taxon>
        <taxon>Actinomycetota</taxon>
        <taxon>Coriobacteriia</taxon>
        <taxon>Coriobacteriales</taxon>
        <taxon>Atopobiaceae</taxon>
        <taxon>Olsenella</taxon>
    </lineage>
</organism>
<dbReference type="eggNOG" id="COG1804">
    <property type="taxonomic scope" value="Bacteria"/>
</dbReference>
<evidence type="ECO:0000313" key="4">
    <source>
        <dbReference type="Proteomes" id="UP000016638"/>
    </source>
</evidence>
<keyword evidence="1 3" id="KW-0808">Transferase</keyword>
<accession>U2TW01</accession>
<dbReference type="InterPro" id="IPR023606">
    <property type="entry name" value="CoA-Trfase_III_dom_1_sf"/>
</dbReference>
<dbReference type="InterPro" id="IPR044855">
    <property type="entry name" value="CoA-Trfase_III_dom3_sf"/>
</dbReference>
<dbReference type="PANTHER" id="PTHR48207">
    <property type="entry name" value="SUCCINATE--HYDROXYMETHYLGLUTARATE COA-TRANSFERASE"/>
    <property type="match status" value="1"/>
</dbReference>
<evidence type="ECO:0000256" key="1">
    <source>
        <dbReference type="ARBA" id="ARBA00022679"/>
    </source>
</evidence>
<feature type="compositionally biased region" description="Basic and acidic residues" evidence="2">
    <location>
        <begin position="24"/>
        <end position="33"/>
    </location>
</feature>
<dbReference type="PANTHER" id="PTHR48207:SF3">
    <property type="entry name" value="SUCCINATE--HYDROXYMETHYLGLUTARATE COA-TRANSFERASE"/>
    <property type="match status" value="1"/>
</dbReference>
<sequence length="412" mass="44974">MSMTTENTSPGTHVGSRTAGRRGLRPEDNPRLGMDRSFPLEGILVIDLSRLLAGPVCGRMLADGGARVIHVERTGRGDDSRMLPPFTKDNVSEYYRIANTGKESVTLDFKDPADMELLKHMIAEADVLLENFRPGVMGRLGLDPEELVEWHPRLIVASISGFGQWGPMAEQAAYDTVVQAYSGIMDLTGYPERTAVRVGTSVSDMVAGQLGYAGIVTALYARERTGKGTTVDISMLDGTFTLLEQGLTSPEDEGAVLTRVGNRHPFCYPFDLYECADSPIYICTANDHLWRSLATALGHPEWICDPRLKGNPDRADNWEYCGDLIGAVLKTNTAAHWLKVIQEAGVPVAPVLGVEDTRRLPQIVERGMLKELGDGNVAMGTPIKYGAWNSYGSTKDAPQLDEEGDAIRAEFS</sequence>
<dbReference type="InterPro" id="IPR050483">
    <property type="entry name" value="CoA-transferase_III_domain"/>
</dbReference>
<dbReference type="Proteomes" id="UP000016638">
    <property type="component" value="Unassembled WGS sequence"/>
</dbReference>
<reference evidence="3 4" key="1">
    <citation type="submission" date="2013-08" db="EMBL/GenBank/DDBJ databases">
        <authorList>
            <person name="Durkin A.S."/>
            <person name="Haft D.R."/>
            <person name="McCorrison J."/>
            <person name="Torralba M."/>
            <person name="Gillis M."/>
            <person name="Haft D.H."/>
            <person name="Methe B."/>
            <person name="Sutton G."/>
            <person name="Nelson K.E."/>
        </authorList>
    </citation>
    <scope>NUCLEOTIDE SEQUENCE [LARGE SCALE GENOMIC DNA]</scope>
    <source>
        <strain evidence="3 4">F0195</strain>
    </source>
</reference>
<dbReference type="EMBL" id="AWEZ01000008">
    <property type="protein sequence ID" value="ERL10510.1"/>
    <property type="molecule type" value="Genomic_DNA"/>
</dbReference>
<dbReference type="PATRIC" id="fig|1125712.3.peg.260"/>
<feature type="region of interest" description="Disordered" evidence="2">
    <location>
        <begin position="1"/>
        <end position="33"/>
    </location>
</feature>
<dbReference type="InterPro" id="IPR003673">
    <property type="entry name" value="CoA-Trfase_fam_III"/>
</dbReference>
<dbReference type="GO" id="GO:0008410">
    <property type="term" value="F:CoA-transferase activity"/>
    <property type="evidence" value="ECO:0007669"/>
    <property type="project" value="TreeGrafter"/>
</dbReference>
<keyword evidence="4" id="KW-1185">Reference proteome</keyword>
<protein>
    <submittedName>
        <fullName evidence="3">CoA-transferase family III protein</fullName>
    </submittedName>
</protein>
<gene>
    <name evidence="3" type="ORF">HMPREF1316_2056</name>
</gene>
<dbReference type="Gene3D" id="3.40.50.10540">
    <property type="entry name" value="Crotonobetainyl-coa:carnitine coa-transferase, domain 1"/>
    <property type="match status" value="1"/>
</dbReference>
<dbReference type="AlphaFoldDB" id="U2TW01"/>
<dbReference type="Gene3D" id="3.30.1540.10">
    <property type="entry name" value="formyl-coa transferase, domain 3"/>
    <property type="match status" value="1"/>
</dbReference>
<dbReference type="Pfam" id="PF02515">
    <property type="entry name" value="CoA_transf_3"/>
    <property type="match status" value="1"/>
</dbReference>
<dbReference type="STRING" id="1125712.HMPREF1316_2056"/>
<proteinExistence type="predicted"/>